<dbReference type="Pfam" id="PF06985">
    <property type="entry name" value="HET"/>
    <property type="match status" value="1"/>
</dbReference>
<proteinExistence type="predicted"/>
<dbReference type="InterPro" id="IPR010730">
    <property type="entry name" value="HET"/>
</dbReference>
<dbReference type="OMA" id="HGCCVPI"/>
<dbReference type="InterPro" id="IPR052895">
    <property type="entry name" value="HetReg/Transcr_Mod"/>
</dbReference>
<name>E4ZVB3_LEPMJ</name>
<sequence>MGSKALVSATPYVYKSLPNRRHIRLLKISYCAADEEHHSRPLYSLNSVELPPGDTQLDFEAISYAWGISDRLFSVPIDNGVGHIGLTANLAEALPHIIKHSATKCLWIDQLCINQEDGTEKSIQLGLMSEIYKRATRTIVWLGQEDENSRLCKQWLEAVDELIPKLNLKKLVKIGSPEYDSNIRKVVLMDTFTSSDASSAWIPAIGRFWSRPWFRRGWVVQEMILARELLYLTGDIVFSLQDLEDLFTTPMDRFKEYPDLKADIDNGILSYRVLMQLKTDPFTTTPEPRLIEGLDFVPDYNSSIKENFTRFATTIARQYGSLDFLSLWSANLDPRLPNTHPDFLDFPSWVPSFTATPLCAPWRLAVGGVRSWGTNISWNAAAGRLHNHNATPYTPTTKRLHVRGQIIDHISFLSTTRFAKWFDVDTSYLVSLTSQLQSDIPGLDRWTYIDLIHFLNTAASNGTAPRETAEQILGLAPAVLPDSERHLLLHENAVGACLMMGRGRKFMRTEGGRLGLAPWMDSRARVGTEIGSVIVVLHGCCVPIILERVVEDDDDEDNKDDKRGEGKQGQWKVIGDCYIEGVMFGEDVMWEEEDAKEFILI</sequence>
<dbReference type="InParanoid" id="E4ZVB3"/>
<feature type="domain" description="Heterokaryon incompatibility" evidence="1">
    <location>
        <begin position="59"/>
        <end position="222"/>
    </location>
</feature>
<evidence type="ECO:0000313" key="2">
    <source>
        <dbReference type="EMBL" id="CBX95539.1"/>
    </source>
</evidence>
<keyword evidence="3" id="KW-1185">Reference proteome</keyword>
<dbReference type="VEuPathDB" id="FungiDB:LEMA_P026910.1"/>
<protein>
    <recommendedName>
        <fullName evidence="1">Heterokaryon incompatibility domain-containing protein</fullName>
    </recommendedName>
</protein>
<dbReference type="PANTHER" id="PTHR24148:SF64">
    <property type="entry name" value="HETEROKARYON INCOMPATIBILITY DOMAIN-CONTAINING PROTEIN"/>
    <property type="match status" value="1"/>
</dbReference>
<evidence type="ECO:0000313" key="3">
    <source>
        <dbReference type="Proteomes" id="UP000002668"/>
    </source>
</evidence>
<dbReference type="Proteomes" id="UP000002668">
    <property type="component" value="Genome"/>
</dbReference>
<dbReference type="HOGENOM" id="CLU_004184_7_2_1"/>
<accession>E4ZVB3</accession>
<dbReference type="AlphaFoldDB" id="E4ZVB3"/>
<reference evidence="3" key="1">
    <citation type="journal article" date="2011" name="Nat. Commun.">
        <title>Effector diversification within compartments of the Leptosphaeria maculans genome affected by Repeat-Induced Point mutations.</title>
        <authorList>
            <person name="Rouxel T."/>
            <person name="Grandaubert J."/>
            <person name="Hane J.K."/>
            <person name="Hoede C."/>
            <person name="van de Wouw A.P."/>
            <person name="Couloux A."/>
            <person name="Dominguez V."/>
            <person name="Anthouard V."/>
            <person name="Bally P."/>
            <person name="Bourras S."/>
            <person name="Cozijnsen A.J."/>
            <person name="Ciuffetti L.M."/>
            <person name="Degrave A."/>
            <person name="Dilmaghani A."/>
            <person name="Duret L."/>
            <person name="Fudal I."/>
            <person name="Goodwin S.B."/>
            <person name="Gout L."/>
            <person name="Glaser N."/>
            <person name="Linglin J."/>
            <person name="Kema G.H.J."/>
            <person name="Lapalu N."/>
            <person name="Lawrence C.B."/>
            <person name="May K."/>
            <person name="Meyer M."/>
            <person name="Ollivier B."/>
            <person name="Poulain J."/>
            <person name="Schoch C.L."/>
            <person name="Simon A."/>
            <person name="Spatafora J.W."/>
            <person name="Stachowiak A."/>
            <person name="Turgeon B.G."/>
            <person name="Tyler B.M."/>
            <person name="Vincent D."/>
            <person name="Weissenbach J."/>
            <person name="Amselem J."/>
            <person name="Quesneville H."/>
            <person name="Oliver R.P."/>
            <person name="Wincker P."/>
            <person name="Balesdent M.-H."/>
            <person name="Howlett B.J."/>
        </authorList>
    </citation>
    <scope>NUCLEOTIDE SEQUENCE [LARGE SCALE GENOMIC DNA]</scope>
    <source>
        <strain evidence="3">JN3 / isolate v23.1.3 / race Av1-4-5-6-7-8</strain>
    </source>
</reference>
<dbReference type="PANTHER" id="PTHR24148">
    <property type="entry name" value="ANKYRIN REPEAT DOMAIN-CONTAINING PROTEIN 39 HOMOLOG-RELATED"/>
    <property type="match status" value="1"/>
</dbReference>
<evidence type="ECO:0000259" key="1">
    <source>
        <dbReference type="Pfam" id="PF06985"/>
    </source>
</evidence>
<organism evidence="3">
    <name type="scientific">Leptosphaeria maculans (strain JN3 / isolate v23.1.3 / race Av1-4-5-6-7-8)</name>
    <name type="common">Blackleg fungus</name>
    <name type="synonym">Phoma lingam</name>
    <dbReference type="NCBI Taxonomy" id="985895"/>
    <lineage>
        <taxon>Eukaryota</taxon>
        <taxon>Fungi</taxon>
        <taxon>Dikarya</taxon>
        <taxon>Ascomycota</taxon>
        <taxon>Pezizomycotina</taxon>
        <taxon>Dothideomycetes</taxon>
        <taxon>Pleosporomycetidae</taxon>
        <taxon>Pleosporales</taxon>
        <taxon>Pleosporineae</taxon>
        <taxon>Leptosphaeriaceae</taxon>
        <taxon>Plenodomus</taxon>
        <taxon>Plenodomus lingam/Leptosphaeria maculans species complex</taxon>
    </lineage>
</organism>
<dbReference type="STRING" id="985895.E4ZVB3"/>
<dbReference type="OrthoDB" id="3548654at2759"/>
<dbReference type="EMBL" id="FP929127">
    <property type="protein sequence ID" value="CBX95539.1"/>
    <property type="molecule type" value="Genomic_DNA"/>
</dbReference>
<gene>
    <name evidence="2" type="ORF">LEMA_P026910.1</name>
</gene>